<protein>
    <submittedName>
        <fullName evidence="1">Uncharacterized protein</fullName>
    </submittedName>
</protein>
<evidence type="ECO:0000313" key="1">
    <source>
        <dbReference type="EMBL" id="GFR06444.1"/>
    </source>
</evidence>
<organism evidence="1 2">
    <name type="scientific">Trichonephila clavata</name>
    <name type="common">Joro spider</name>
    <name type="synonym">Nephila clavata</name>
    <dbReference type="NCBI Taxonomy" id="2740835"/>
    <lineage>
        <taxon>Eukaryota</taxon>
        <taxon>Metazoa</taxon>
        <taxon>Ecdysozoa</taxon>
        <taxon>Arthropoda</taxon>
        <taxon>Chelicerata</taxon>
        <taxon>Arachnida</taxon>
        <taxon>Araneae</taxon>
        <taxon>Araneomorphae</taxon>
        <taxon>Entelegynae</taxon>
        <taxon>Araneoidea</taxon>
        <taxon>Nephilidae</taxon>
        <taxon>Trichonephila</taxon>
    </lineage>
</organism>
<reference evidence="1" key="1">
    <citation type="submission" date="2020-07" db="EMBL/GenBank/DDBJ databases">
        <title>Multicomponent nature underlies the extraordinary mechanical properties of spider dragline silk.</title>
        <authorList>
            <person name="Kono N."/>
            <person name="Nakamura H."/>
            <person name="Mori M."/>
            <person name="Yoshida Y."/>
            <person name="Ohtoshi R."/>
            <person name="Malay A.D."/>
            <person name="Moran D.A.P."/>
            <person name="Tomita M."/>
            <person name="Numata K."/>
            <person name="Arakawa K."/>
        </authorList>
    </citation>
    <scope>NUCLEOTIDE SEQUENCE</scope>
</reference>
<accession>A0A8X6LGK7</accession>
<dbReference type="Proteomes" id="UP000887116">
    <property type="component" value="Unassembled WGS sequence"/>
</dbReference>
<dbReference type="AlphaFoldDB" id="A0A8X6LGK7"/>
<keyword evidence="2" id="KW-1185">Reference proteome</keyword>
<sequence length="96" mass="11055">MGKIGATADIRKTFLPISLDDHDRDYLRFIWWKDGDPEKEMRTLSDPESSSCDAFSSKVARKYPSQGALSAMLIRKLKTGLPNHRHPEDFCRLRCQ</sequence>
<comment type="caution">
    <text evidence="1">The sequence shown here is derived from an EMBL/GenBank/DDBJ whole genome shotgun (WGS) entry which is preliminary data.</text>
</comment>
<dbReference type="OrthoDB" id="6147340at2759"/>
<proteinExistence type="predicted"/>
<name>A0A8X6LGK7_TRICU</name>
<dbReference type="EMBL" id="BMAO01026011">
    <property type="protein sequence ID" value="GFR06444.1"/>
    <property type="molecule type" value="Genomic_DNA"/>
</dbReference>
<gene>
    <name evidence="1" type="ORF">TNCT_160711</name>
</gene>
<evidence type="ECO:0000313" key="2">
    <source>
        <dbReference type="Proteomes" id="UP000887116"/>
    </source>
</evidence>